<dbReference type="SUPFAM" id="SSF53474">
    <property type="entry name" value="alpha/beta-Hydrolases"/>
    <property type="match status" value="1"/>
</dbReference>
<keyword evidence="3" id="KW-1185">Reference proteome</keyword>
<evidence type="ECO:0000259" key="1">
    <source>
        <dbReference type="Pfam" id="PF12697"/>
    </source>
</evidence>
<dbReference type="InterPro" id="IPR000073">
    <property type="entry name" value="AB_hydrolase_1"/>
</dbReference>
<accession>A0A5E4R3L8</accession>
<protein>
    <recommendedName>
        <fullName evidence="1">AB hydrolase-1 domain-containing protein</fullName>
    </recommendedName>
</protein>
<sequence>MDLIENEWFIEAPWGRISIVAWGNCYDPPVLLTHGVADTAASFKPLVRLLPRNYYYIAMEFPGNGKSDWFPRGLPLSTFEFVYAVHRVVSHFRWESFIFIGHSFGCLVGKTYNLCYPGKIRLLVEFDSWVAMVHITPEIFSHWYKNSFRKYFDNYEINNAPKGHSKLYKREEALQRLMDTRGIKKENAEATLQRLAIPAGDGLVRFSYDRRMKSIVTAPYNKEQVIKLYTIPKTPTLTILVDRLKERRFSIPFLLEESSYPHRNVRVRWSDGSHDVHFDEPERVAPLVSQFLLYGLKGLDEKAKI</sequence>
<dbReference type="InterPro" id="IPR050266">
    <property type="entry name" value="AB_hydrolase_sf"/>
</dbReference>
<proteinExistence type="predicted"/>
<dbReference type="EMBL" id="FZQP02006815">
    <property type="protein sequence ID" value="VVD03915.1"/>
    <property type="molecule type" value="Genomic_DNA"/>
</dbReference>
<dbReference type="AlphaFoldDB" id="A0A5E4R3L8"/>
<feature type="domain" description="AB hydrolase-1" evidence="1">
    <location>
        <begin position="30"/>
        <end position="286"/>
    </location>
</feature>
<dbReference type="Pfam" id="PF12697">
    <property type="entry name" value="Abhydrolase_6"/>
    <property type="match status" value="1"/>
</dbReference>
<dbReference type="Gene3D" id="3.40.50.1820">
    <property type="entry name" value="alpha/beta hydrolase"/>
    <property type="match status" value="1"/>
</dbReference>
<dbReference type="InterPro" id="IPR029058">
    <property type="entry name" value="AB_hydrolase_fold"/>
</dbReference>
<dbReference type="PANTHER" id="PTHR43798">
    <property type="entry name" value="MONOACYLGLYCEROL LIPASE"/>
    <property type="match status" value="1"/>
</dbReference>
<organism evidence="2 3">
    <name type="scientific">Leptidea sinapis</name>
    <dbReference type="NCBI Taxonomy" id="189913"/>
    <lineage>
        <taxon>Eukaryota</taxon>
        <taxon>Metazoa</taxon>
        <taxon>Ecdysozoa</taxon>
        <taxon>Arthropoda</taxon>
        <taxon>Hexapoda</taxon>
        <taxon>Insecta</taxon>
        <taxon>Pterygota</taxon>
        <taxon>Neoptera</taxon>
        <taxon>Endopterygota</taxon>
        <taxon>Lepidoptera</taxon>
        <taxon>Glossata</taxon>
        <taxon>Ditrysia</taxon>
        <taxon>Papilionoidea</taxon>
        <taxon>Pieridae</taxon>
        <taxon>Dismorphiinae</taxon>
        <taxon>Leptidea</taxon>
    </lineage>
</organism>
<evidence type="ECO:0000313" key="2">
    <source>
        <dbReference type="EMBL" id="VVD03915.1"/>
    </source>
</evidence>
<reference evidence="2 3" key="1">
    <citation type="submission" date="2017-07" db="EMBL/GenBank/DDBJ databases">
        <authorList>
            <person name="Talla V."/>
            <person name="Backstrom N."/>
        </authorList>
    </citation>
    <scope>NUCLEOTIDE SEQUENCE [LARGE SCALE GENOMIC DNA]</scope>
</reference>
<evidence type="ECO:0000313" key="3">
    <source>
        <dbReference type="Proteomes" id="UP000324832"/>
    </source>
</evidence>
<dbReference type="PANTHER" id="PTHR43798:SF33">
    <property type="entry name" value="HYDROLASE, PUTATIVE (AFU_ORTHOLOGUE AFUA_2G14860)-RELATED"/>
    <property type="match status" value="1"/>
</dbReference>
<dbReference type="GO" id="GO:0016020">
    <property type="term" value="C:membrane"/>
    <property type="evidence" value="ECO:0007669"/>
    <property type="project" value="TreeGrafter"/>
</dbReference>
<gene>
    <name evidence="2" type="ORF">LSINAPIS_LOCUS13803</name>
</gene>
<dbReference type="Proteomes" id="UP000324832">
    <property type="component" value="Unassembled WGS sequence"/>
</dbReference>
<name>A0A5E4R3L8_9NEOP</name>